<evidence type="ECO:0000313" key="10">
    <source>
        <dbReference type="Proteomes" id="UP000182409"/>
    </source>
</evidence>
<keyword evidence="7" id="KW-0732">Signal</keyword>
<dbReference type="AlphaFoldDB" id="A0A1H4JFZ1"/>
<accession>A0A1H4JFZ1</accession>
<evidence type="ECO:0000256" key="7">
    <source>
        <dbReference type="SAM" id="SignalP"/>
    </source>
</evidence>
<feature type="compositionally biased region" description="Basic and acidic residues" evidence="6">
    <location>
        <begin position="221"/>
        <end position="230"/>
    </location>
</feature>
<dbReference type="Gene3D" id="3.10.50.40">
    <property type="match status" value="1"/>
</dbReference>
<evidence type="ECO:0000313" key="9">
    <source>
        <dbReference type="EMBL" id="SEB44578.1"/>
    </source>
</evidence>
<evidence type="ECO:0000256" key="6">
    <source>
        <dbReference type="SAM" id="MobiDB-lite"/>
    </source>
</evidence>
<dbReference type="PANTHER" id="PTHR45779">
    <property type="entry name" value="PEPTIDYLPROLYL ISOMERASE"/>
    <property type="match status" value="1"/>
</dbReference>
<evidence type="ECO:0000256" key="5">
    <source>
        <dbReference type="RuleBase" id="RU003915"/>
    </source>
</evidence>
<evidence type="ECO:0000256" key="3">
    <source>
        <dbReference type="ARBA" id="ARBA00023235"/>
    </source>
</evidence>
<feature type="chain" id="PRO_5010339943" description="Peptidyl-prolyl cis-trans isomerase" evidence="7">
    <location>
        <begin position="19"/>
        <end position="230"/>
    </location>
</feature>
<keyword evidence="2 4" id="KW-0697">Rotamase</keyword>
<dbReference type="PROSITE" id="PS50059">
    <property type="entry name" value="FKBP_PPIASE"/>
    <property type="match status" value="1"/>
</dbReference>
<dbReference type="SUPFAM" id="SSF54534">
    <property type="entry name" value="FKBP-like"/>
    <property type="match status" value="1"/>
</dbReference>
<dbReference type="OrthoDB" id="280278at2"/>
<dbReference type="InterPro" id="IPR046357">
    <property type="entry name" value="PPIase_dom_sf"/>
</dbReference>
<name>A0A1H4JFZ1_9BACT</name>
<dbReference type="GO" id="GO:0003755">
    <property type="term" value="F:peptidyl-prolyl cis-trans isomerase activity"/>
    <property type="evidence" value="ECO:0007669"/>
    <property type="project" value="UniProtKB-UniRule"/>
</dbReference>
<feature type="compositionally biased region" description="Low complexity" evidence="6">
    <location>
        <begin position="19"/>
        <end position="40"/>
    </location>
</feature>
<dbReference type="Pfam" id="PF00254">
    <property type="entry name" value="FKBP_C"/>
    <property type="match status" value="1"/>
</dbReference>
<keyword evidence="3 4" id="KW-0413">Isomerase</keyword>
<proteinExistence type="inferred from homology"/>
<dbReference type="Proteomes" id="UP000182409">
    <property type="component" value="Unassembled WGS sequence"/>
</dbReference>
<protein>
    <recommendedName>
        <fullName evidence="5">Peptidyl-prolyl cis-trans isomerase</fullName>
        <ecNumber evidence="5">5.2.1.8</ecNumber>
    </recommendedName>
</protein>
<feature type="signal peptide" evidence="7">
    <location>
        <begin position="1"/>
        <end position="18"/>
    </location>
</feature>
<gene>
    <name evidence="9" type="ORF">SAMN05443244_0560</name>
</gene>
<evidence type="ECO:0000256" key="2">
    <source>
        <dbReference type="ARBA" id="ARBA00023110"/>
    </source>
</evidence>
<evidence type="ECO:0000256" key="1">
    <source>
        <dbReference type="ARBA" id="ARBA00000971"/>
    </source>
</evidence>
<feature type="domain" description="PPIase FKBP-type" evidence="8">
    <location>
        <begin position="100"/>
        <end position="188"/>
    </location>
</feature>
<reference evidence="9 10" key="1">
    <citation type="submission" date="2016-10" db="EMBL/GenBank/DDBJ databases">
        <authorList>
            <person name="de Groot N.N."/>
        </authorList>
    </citation>
    <scope>NUCLEOTIDE SEQUENCE [LARGE SCALE GENOMIC DNA]</scope>
    <source>
        <strain evidence="9 10">AB35.6</strain>
    </source>
</reference>
<sequence>MRNLAPVLLATLALAATAQTPKPATTTAKPAAKTTTATHRPTAHVPRTTMSDPKATEGLAAVGTMPAVTGTPAPLYALRYVDTKIGDGDLARMSTPPSNVVFYTVHYTGWTLDGKKFDSSVDRGQPIVFPIGLKRVISGWDTGFEGMHVGGKRRLIIPYQLAYGAAGHPPDIPEKADLVFDIELVGQGNTQQPVTGSHFEPPTPEAARPTPPPSASPAAKPAERPEEHPE</sequence>
<feature type="region of interest" description="Disordered" evidence="6">
    <location>
        <begin position="187"/>
        <end position="230"/>
    </location>
</feature>
<dbReference type="InterPro" id="IPR001179">
    <property type="entry name" value="PPIase_FKBP_dom"/>
</dbReference>
<dbReference type="EMBL" id="FNSD01000001">
    <property type="protein sequence ID" value="SEB44578.1"/>
    <property type="molecule type" value="Genomic_DNA"/>
</dbReference>
<comment type="similarity">
    <text evidence="5">Belongs to the FKBP-type PPIase family.</text>
</comment>
<dbReference type="EC" id="5.2.1.8" evidence="5"/>
<feature type="region of interest" description="Disordered" evidence="6">
    <location>
        <begin position="19"/>
        <end position="52"/>
    </location>
</feature>
<evidence type="ECO:0000256" key="4">
    <source>
        <dbReference type="PROSITE-ProRule" id="PRU00277"/>
    </source>
</evidence>
<feature type="compositionally biased region" description="Pro residues" evidence="6">
    <location>
        <begin position="201"/>
        <end position="215"/>
    </location>
</feature>
<dbReference type="InterPro" id="IPR044609">
    <property type="entry name" value="FKBP2/11"/>
</dbReference>
<dbReference type="FunFam" id="3.10.50.40:FF:000006">
    <property type="entry name" value="Peptidyl-prolyl cis-trans isomerase"/>
    <property type="match status" value="1"/>
</dbReference>
<dbReference type="PANTHER" id="PTHR45779:SF7">
    <property type="entry name" value="PEPTIDYLPROLYL ISOMERASE"/>
    <property type="match status" value="1"/>
</dbReference>
<evidence type="ECO:0000259" key="8">
    <source>
        <dbReference type="PROSITE" id="PS50059"/>
    </source>
</evidence>
<dbReference type="RefSeq" id="WP_074655727.1">
    <property type="nucleotide sequence ID" value="NZ_FNSD01000001.1"/>
</dbReference>
<comment type="catalytic activity">
    <reaction evidence="1 4 5">
        <text>[protein]-peptidylproline (omega=180) = [protein]-peptidylproline (omega=0)</text>
        <dbReference type="Rhea" id="RHEA:16237"/>
        <dbReference type="Rhea" id="RHEA-COMP:10747"/>
        <dbReference type="Rhea" id="RHEA-COMP:10748"/>
        <dbReference type="ChEBI" id="CHEBI:83833"/>
        <dbReference type="ChEBI" id="CHEBI:83834"/>
        <dbReference type="EC" id="5.2.1.8"/>
    </reaction>
</comment>
<organism evidence="9 10">
    <name type="scientific">Terriglobus roseus</name>
    <dbReference type="NCBI Taxonomy" id="392734"/>
    <lineage>
        <taxon>Bacteria</taxon>
        <taxon>Pseudomonadati</taxon>
        <taxon>Acidobacteriota</taxon>
        <taxon>Terriglobia</taxon>
        <taxon>Terriglobales</taxon>
        <taxon>Acidobacteriaceae</taxon>
        <taxon>Terriglobus</taxon>
    </lineage>
</organism>